<protein>
    <submittedName>
        <fullName evidence="2">Uncharacterized protein</fullName>
    </submittedName>
</protein>
<feature type="region of interest" description="Disordered" evidence="1">
    <location>
        <begin position="245"/>
        <end position="265"/>
    </location>
</feature>
<gene>
    <name evidence="2" type="ORF">SDC9_120453</name>
</gene>
<dbReference type="AlphaFoldDB" id="A0A645C9A5"/>
<accession>A0A645C9A5</accession>
<evidence type="ECO:0000256" key="1">
    <source>
        <dbReference type="SAM" id="MobiDB-lite"/>
    </source>
</evidence>
<dbReference type="AntiFam" id="ANF00198">
    <property type="entry name" value="Shadow ORF (opposite pilG)"/>
</dbReference>
<comment type="caution">
    <text evidence="2">The sequence shown here is derived from an EMBL/GenBank/DDBJ whole genome shotgun (WGS) entry which is preliminary data.</text>
</comment>
<dbReference type="EMBL" id="VSSQ01025386">
    <property type="protein sequence ID" value="MPM73473.1"/>
    <property type="molecule type" value="Genomic_DNA"/>
</dbReference>
<evidence type="ECO:0000313" key="2">
    <source>
        <dbReference type="EMBL" id="MPM73473.1"/>
    </source>
</evidence>
<name>A0A645C9A5_9ZZZZ</name>
<reference evidence="2" key="1">
    <citation type="submission" date="2019-08" db="EMBL/GenBank/DDBJ databases">
        <authorList>
            <person name="Kucharzyk K."/>
            <person name="Murdoch R.W."/>
            <person name="Higgins S."/>
            <person name="Loffler F."/>
        </authorList>
    </citation>
    <scope>NUCLEOTIDE SEQUENCE</scope>
</reference>
<proteinExistence type="predicted"/>
<sequence>MKVLRHHDLGQMAIGLLRALFHLLQIVHHAALGHGGHRILDEFCTHGTSALGQRILAVLRHLDLTQYLVGSFPRQTGDIGQAALRIGKLPCAAAQTVRIAKLIERVMQLAREHANLVVDVGGGLVAAHGSEIEFLDDEIDLLFQRGLGEGLDDIAGRSALGGSHDIFLAGFGGHHQYRQMLELFILLDFAQQLKAVHVRHVDVGHHEVKLASTQLGDGNHTIFGFIGIGEATLLEQIAHDTAHGGEVVNNQKSQGISHERPFRSE</sequence>
<organism evidence="2">
    <name type="scientific">bioreactor metagenome</name>
    <dbReference type="NCBI Taxonomy" id="1076179"/>
    <lineage>
        <taxon>unclassified sequences</taxon>
        <taxon>metagenomes</taxon>
        <taxon>ecological metagenomes</taxon>
    </lineage>
</organism>